<evidence type="ECO:0000256" key="5">
    <source>
        <dbReference type="ARBA" id="ARBA00022840"/>
    </source>
</evidence>
<proteinExistence type="predicted"/>
<feature type="region of interest" description="Disordered" evidence="6">
    <location>
        <begin position="545"/>
        <end position="579"/>
    </location>
</feature>
<dbReference type="PANTHER" id="PTHR14950:SF37">
    <property type="entry name" value="ENDORIBONUCLEASE DICER"/>
    <property type="match status" value="1"/>
</dbReference>
<feature type="region of interest" description="Disordered" evidence="6">
    <location>
        <begin position="1"/>
        <end position="65"/>
    </location>
</feature>
<dbReference type="GO" id="GO:0004386">
    <property type="term" value="F:helicase activity"/>
    <property type="evidence" value="ECO:0007669"/>
    <property type="project" value="UniProtKB-KW"/>
</dbReference>
<dbReference type="PROSITE" id="PS00517">
    <property type="entry name" value="RNASE_3_1"/>
    <property type="match status" value="1"/>
</dbReference>
<sequence>MSESALPPRYAKRRVVAKDDDAPSRLAKRRKLEAANDESDAMDVDPEESAELSHGRSQDKSDSPTNLKAYRKEILANALSQNTIALLPGPKRQCPLPPFTLITHYRPSETIKLLKRFIRRACAEEQTPSGSAYINRKRCVLFLTKSDEESRSYIVELALDKEDLVHGMLTPSQSRDEISSNIDGHDILFLTVSTLLDRMVSTDVAATQARAIIVPDIQALGYDMTQAFEEITQDFYLPTAPSARPRVLATVTRTSAPWFAFDHQLLALERLSESLTYGFTDAQREEVARRPNFPTATVVTYEPSSQPPDTPLLTKLREACSPAPTLCEPFIRRGRRVLRELGPSASDWTLMQSKGELEAAVTEGDTQEAAMERILEVLKNHKAAPVDGNVSTKLGRLLAILKEEHAKDEDLRSLVFVRCSQVARAAMHVLPLLLPFIRPRVVVGNTGSADVASVFCDFADGVVNILIATRSTEDLEFPKASLVVQFDLFDDYVSYAYSRLHGRSRLVLLAECEKQMHRRIVQALTLQDDAMDRWISTLVGNRTLVPHRPLQPPSGTVRLSDNDDEDDQPSVLDNAASSGRLSSHDAVSAIFRYAAMHKTATETPLLEVCRVREAGRACFMCTVHLPGAPITHIRGPTAPSRWEARRAACIVACTTLYRYGSLDARFFRHRLNPGMGPIPYNKPTNGASGGSYPRRVPPFWAASVRAPPTEGVFPLILECVHRDEEAEQYRPLLLVTRYPLPDVPAIRVYDVPNVREVRLRRAAPLQLDEAQRELLVRYTERIVRTIANKDFTCVAEGMLWTVAPLNAGWQSSGRTAPCDVNDAIDWQGTKKSVDDIYVPVRPGTAEELEAFMEDAVVQGRRSEMTRRYFFVRVRRDLTPLSKPADSPREALYENIFEFARSASRELVTLEDFNQPLIEVERVSHMHNCLSSIVAQPEKGDSPAKYLIPELCAKTTIPARVLRTAMLLPSVLTRIDEILLVKELNAVHFRHIIAEDLLHAAVTTSAAAFDRNYERLELYGDAFLKYLASLHLFSMSTNSDSEGRLHAARRPLIRNQRLMESALALGLPSFIISKPFVIKYWAPANFRIGAAEKAKEKEQVASPPVPTKPADDTTQHEGGGGKKRGKRKKRADNDGHRIIQLLSDKGLADVMEAILGAAHLSGGRDAALQVAKALGLSVAKTTDIWDDFSARVTVPTPPPGVGILRPGTVEGVEAAIGRKLAQPQLLAHALTHANMQSPVGSYERFEFLGDAILDFLIVQHLYKKYSQQPPGVLTLLKSAMVANSPLAAVCVETGLYKYLNQKSQQMQAIINTYITTLQKAKQEEYEAADDDLRDRGQYWFNVNPPKPLSDIVESVIGAIYVSDNLDATGVQQFFDNILQPFYDKHVRLSTLAIHPTKTLLELVQNHGCHDLELVRSSADKRTRCDVLVHGAVFASETATNGSLAAKAASVAALNVLESEPQLIRNACSCRAGKDREKGKNFDQLLLNFKT</sequence>
<dbReference type="EMBL" id="VDMD01000002">
    <property type="protein sequence ID" value="TRM68015.1"/>
    <property type="molecule type" value="Genomic_DNA"/>
</dbReference>
<keyword evidence="5" id="KW-0067">ATP-binding</keyword>
<keyword evidence="2" id="KW-0547">Nucleotide-binding</keyword>
<reference evidence="8 9" key="1">
    <citation type="journal article" date="2019" name="New Phytol.">
        <title>Comparative genomics reveals unique wood-decay strategies and fruiting body development in the Schizophyllaceae.</title>
        <authorList>
            <person name="Almasi E."/>
            <person name="Sahu N."/>
            <person name="Krizsan K."/>
            <person name="Balint B."/>
            <person name="Kovacs G.M."/>
            <person name="Kiss B."/>
            <person name="Cseklye J."/>
            <person name="Drula E."/>
            <person name="Henrissat B."/>
            <person name="Nagy I."/>
            <person name="Chovatia M."/>
            <person name="Adam C."/>
            <person name="LaButti K."/>
            <person name="Lipzen A."/>
            <person name="Riley R."/>
            <person name="Grigoriev I.V."/>
            <person name="Nagy L.G."/>
        </authorList>
    </citation>
    <scope>NUCLEOTIDE SEQUENCE [LARGE SCALE GENOMIC DNA]</scope>
    <source>
        <strain evidence="8 9">NL-1724</strain>
    </source>
</reference>
<dbReference type="Gene3D" id="3.30.160.380">
    <property type="entry name" value="Dicer dimerisation domain"/>
    <property type="match status" value="1"/>
</dbReference>
<dbReference type="PROSITE" id="PS50142">
    <property type="entry name" value="RNASE_3_2"/>
    <property type="match status" value="2"/>
</dbReference>
<dbReference type="SMART" id="SM00535">
    <property type="entry name" value="RIBOc"/>
    <property type="match status" value="2"/>
</dbReference>
<dbReference type="InterPro" id="IPR005034">
    <property type="entry name" value="Dicer_dimerisation"/>
</dbReference>
<dbReference type="STRING" id="97359.A0A550CTB2"/>
<keyword evidence="1" id="KW-0677">Repeat</keyword>
<keyword evidence="4" id="KW-0347">Helicase</keyword>
<dbReference type="InterPro" id="IPR027417">
    <property type="entry name" value="P-loop_NTPase"/>
</dbReference>
<accession>A0A550CTB2</accession>
<dbReference type="GO" id="GO:0006396">
    <property type="term" value="P:RNA processing"/>
    <property type="evidence" value="ECO:0007669"/>
    <property type="project" value="InterPro"/>
</dbReference>
<dbReference type="InterPro" id="IPR038248">
    <property type="entry name" value="Dicer_dimer_sf"/>
</dbReference>
<organism evidence="8 9">
    <name type="scientific">Schizophyllum amplum</name>
    <dbReference type="NCBI Taxonomy" id="97359"/>
    <lineage>
        <taxon>Eukaryota</taxon>
        <taxon>Fungi</taxon>
        <taxon>Dikarya</taxon>
        <taxon>Basidiomycota</taxon>
        <taxon>Agaricomycotina</taxon>
        <taxon>Agaricomycetes</taxon>
        <taxon>Agaricomycetidae</taxon>
        <taxon>Agaricales</taxon>
        <taxon>Schizophyllaceae</taxon>
        <taxon>Schizophyllum</taxon>
    </lineage>
</organism>
<dbReference type="PANTHER" id="PTHR14950">
    <property type="entry name" value="DICER-RELATED"/>
    <property type="match status" value="1"/>
</dbReference>
<dbReference type="Proteomes" id="UP000320762">
    <property type="component" value="Unassembled WGS sequence"/>
</dbReference>
<evidence type="ECO:0000256" key="2">
    <source>
        <dbReference type="ARBA" id="ARBA00022741"/>
    </source>
</evidence>
<evidence type="ECO:0000313" key="8">
    <source>
        <dbReference type="EMBL" id="TRM68015.1"/>
    </source>
</evidence>
<evidence type="ECO:0000256" key="6">
    <source>
        <dbReference type="SAM" id="MobiDB-lite"/>
    </source>
</evidence>
<evidence type="ECO:0000259" key="7">
    <source>
        <dbReference type="PROSITE" id="PS50142"/>
    </source>
</evidence>
<dbReference type="InterPro" id="IPR036389">
    <property type="entry name" value="RNase_III_sf"/>
</dbReference>
<protein>
    <recommendedName>
        <fullName evidence="7">RNase III domain-containing protein</fullName>
    </recommendedName>
</protein>
<feature type="compositionally biased region" description="Basic residues" evidence="6">
    <location>
        <begin position="1120"/>
        <end position="1129"/>
    </location>
</feature>
<dbReference type="SUPFAM" id="SSF52540">
    <property type="entry name" value="P-loop containing nucleoside triphosphate hydrolases"/>
    <property type="match status" value="1"/>
</dbReference>
<name>A0A550CTB2_9AGAR</name>
<dbReference type="Gene3D" id="2.170.260.10">
    <property type="entry name" value="paz domain"/>
    <property type="match status" value="1"/>
</dbReference>
<dbReference type="Pfam" id="PF03368">
    <property type="entry name" value="Dicer_dimer"/>
    <property type="match status" value="1"/>
</dbReference>
<evidence type="ECO:0000256" key="1">
    <source>
        <dbReference type="ARBA" id="ARBA00022737"/>
    </source>
</evidence>
<keyword evidence="9" id="KW-1185">Reference proteome</keyword>
<evidence type="ECO:0000313" key="9">
    <source>
        <dbReference type="Proteomes" id="UP000320762"/>
    </source>
</evidence>
<feature type="compositionally biased region" description="Acidic residues" evidence="6">
    <location>
        <begin position="35"/>
        <end position="50"/>
    </location>
</feature>
<comment type="caution">
    <text evidence="8">The sequence shown here is derived from an EMBL/GenBank/DDBJ whole genome shotgun (WGS) entry which is preliminary data.</text>
</comment>
<dbReference type="GO" id="GO:0004525">
    <property type="term" value="F:ribonuclease III activity"/>
    <property type="evidence" value="ECO:0007669"/>
    <property type="project" value="InterPro"/>
</dbReference>
<dbReference type="OrthoDB" id="416741at2759"/>
<dbReference type="Pfam" id="PF00636">
    <property type="entry name" value="Ribonuclease_3"/>
    <property type="match status" value="2"/>
</dbReference>
<keyword evidence="3" id="KW-0378">Hydrolase</keyword>
<dbReference type="InterPro" id="IPR000999">
    <property type="entry name" value="RNase_III_dom"/>
</dbReference>
<dbReference type="SUPFAM" id="SSF69065">
    <property type="entry name" value="RNase III domain-like"/>
    <property type="match status" value="2"/>
</dbReference>
<feature type="domain" description="RNase III" evidence="7">
    <location>
        <begin position="977"/>
        <end position="1162"/>
    </location>
</feature>
<feature type="domain" description="RNase III" evidence="7">
    <location>
        <begin position="1208"/>
        <end position="1363"/>
    </location>
</feature>
<evidence type="ECO:0000256" key="4">
    <source>
        <dbReference type="ARBA" id="ARBA00022806"/>
    </source>
</evidence>
<dbReference type="GO" id="GO:0005524">
    <property type="term" value="F:ATP binding"/>
    <property type="evidence" value="ECO:0007669"/>
    <property type="project" value="UniProtKB-KW"/>
</dbReference>
<dbReference type="CDD" id="cd00593">
    <property type="entry name" value="RIBOc"/>
    <property type="match status" value="2"/>
</dbReference>
<dbReference type="Gene3D" id="1.10.1520.10">
    <property type="entry name" value="Ribonuclease III domain"/>
    <property type="match status" value="2"/>
</dbReference>
<gene>
    <name evidence="8" type="ORF">BD626DRAFT_554941</name>
</gene>
<dbReference type="Gene3D" id="3.40.50.300">
    <property type="entry name" value="P-loop containing nucleotide triphosphate hydrolases"/>
    <property type="match status" value="1"/>
</dbReference>
<evidence type="ECO:0000256" key="3">
    <source>
        <dbReference type="ARBA" id="ARBA00022801"/>
    </source>
</evidence>
<feature type="compositionally biased region" description="Basic and acidic residues" evidence="6">
    <location>
        <begin position="51"/>
        <end position="62"/>
    </location>
</feature>
<feature type="region of interest" description="Disordered" evidence="6">
    <location>
        <begin position="1094"/>
        <end position="1134"/>
    </location>
</feature>